<keyword evidence="4" id="KW-0548">Nucleotidyltransferase</keyword>
<dbReference type="EMBL" id="BQNB010017370">
    <property type="protein sequence ID" value="GJT62359.1"/>
    <property type="molecule type" value="Genomic_DNA"/>
</dbReference>
<dbReference type="CDD" id="cd00590">
    <property type="entry name" value="RRM_SF"/>
    <property type="match status" value="1"/>
</dbReference>
<feature type="compositionally biased region" description="Basic residues" evidence="2">
    <location>
        <begin position="383"/>
        <end position="394"/>
    </location>
</feature>
<dbReference type="SUPFAM" id="SSF56219">
    <property type="entry name" value="DNase I-like"/>
    <property type="match status" value="1"/>
</dbReference>
<organism evidence="4 5">
    <name type="scientific">Tanacetum coccineum</name>
    <dbReference type="NCBI Taxonomy" id="301880"/>
    <lineage>
        <taxon>Eukaryota</taxon>
        <taxon>Viridiplantae</taxon>
        <taxon>Streptophyta</taxon>
        <taxon>Embryophyta</taxon>
        <taxon>Tracheophyta</taxon>
        <taxon>Spermatophyta</taxon>
        <taxon>Magnoliopsida</taxon>
        <taxon>eudicotyledons</taxon>
        <taxon>Gunneridae</taxon>
        <taxon>Pentapetalae</taxon>
        <taxon>asterids</taxon>
        <taxon>campanulids</taxon>
        <taxon>Asterales</taxon>
        <taxon>Asteraceae</taxon>
        <taxon>Asteroideae</taxon>
        <taxon>Anthemideae</taxon>
        <taxon>Anthemidinae</taxon>
        <taxon>Tanacetum</taxon>
    </lineage>
</organism>
<evidence type="ECO:0000313" key="4">
    <source>
        <dbReference type="EMBL" id="GJT62359.1"/>
    </source>
</evidence>
<name>A0ABQ5FHB5_9ASTR</name>
<dbReference type="InterPro" id="IPR036691">
    <property type="entry name" value="Endo/exonu/phosph_ase_sf"/>
</dbReference>
<proteinExistence type="predicted"/>
<reference evidence="4" key="2">
    <citation type="submission" date="2022-01" db="EMBL/GenBank/DDBJ databases">
        <authorList>
            <person name="Yamashiro T."/>
            <person name="Shiraishi A."/>
            <person name="Satake H."/>
            <person name="Nakayama K."/>
        </authorList>
    </citation>
    <scope>NUCLEOTIDE SEQUENCE</scope>
</reference>
<protein>
    <submittedName>
        <fullName evidence="4">RNA-directed DNA polymerase, eukaryota</fullName>
    </submittedName>
</protein>
<feature type="compositionally biased region" description="Basic and acidic residues" evidence="2">
    <location>
        <begin position="333"/>
        <end position="349"/>
    </location>
</feature>
<feature type="region of interest" description="Disordered" evidence="2">
    <location>
        <begin position="292"/>
        <end position="410"/>
    </location>
</feature>
<dbReference type="InterPro" id="IPR012677">
    <property type="entry name" value="Nucleotide-bd_a/b_plait_sf"/>
</dbReference>
<reference evidence="4" key="1">
    <citation type="journal article" date="2022" name="Int. J. Mol. Sci.">
        <title>Draft Genome of Tanacetum Coccineum: Genomic Comparison of Closely Related Tanacetum-Family Plants.</title>
        <authorList>
            <person name="Yamashiro T."/>
            <person name="Shiraishi A."/>
            <person name="Nakayama K."/>
            <person name="Satake H."/>
        </authorList>
    </citation>
    <scope>NUCLEOTIDE SEQUENCE</scope>
</reference>
<evidence type="ECO:0000313" key="5">
    <source>
        <dbReference type="Proteomes" id="UP001151760"/>
    </source>
</evidence>
<feature type="compositionally biased region" description="Polar residues" evidence="2">
    <location>
        <begin position="366"/>
        <end position="377"/>
    </location>
</feature>
<dbReference type="Gene3D" id="3.30.70.330">
    <property type="match status" value="1"/>
</dbReference>
<accession>A0ABQ5FHB5</accession>
<sequence>MAFSNEDQINQISKTVFVTNFPDHIRAQDLWGLCKVYGSVVDVYIPFKKSKTGKRFAFICFIKVNNLERLIENLCTILIGSFHLYANTVCFNRKPRQKGMFNNSNMNQNNGKGNFSNTTSVGNSKGSFASILKEGVHQQPVTTTPTLVLDDLCLKDCDFSSSLMCQVKDVTAIPNLHIILSEEGFQSIHITYLGGLWVLIKFESFDVLEKFCKHVGISSWFSSIKPPINSFVSNERIVWISIEGLPINAWTSNTFSKFAQKWGDLIVIIKGVVYWIRAKELDAWVPKFLNESDNSSSEDDFYDSDEGNKDDEEEINSKQDDIEDEHVSVTSGMHEKGTSNDKEVEHVSETCDMQQEEPINDKDTSNPKGDNSQSSDPFNIYKLLRKKENKHHHSKDSGPSHPPGFTPEFVSVNKEEGSISVNNNQNSTSGKKSVSYHNVKVSNTCMPITGGSILDVMDDLVKVCWGNLTFDHAVSPSVGNSGDVSKKRDLWDYLCTMINRWEGETVVMGDFNEVCTEQERFGTYFNIHGANVFNKFISLAGLVDIPLGGYSYTWAHKSSSKMSKLDRFLITEGFDKFVEEKWNDMNVMDSNALIRLKKKLQLLKVEIKAWVKERRNHISKAKTSTKCMLTEVDKIIDQGKWDDDILIKRASLMKELNEINSKEALDVSQKAKIRWSIEGDENSKYFHGILNSKRSQLSIRGILHNGDWIVDPIRVKAEFFNHFSNQFSNPSTARISLDSYFPNRLKAEQAEDLECNISYDEIKKAVWDCGTNKSPGPDGFTFEFFRKFWNIMSNDIVAAVTQFFSTGIFPPGCNSNFIALIPKTQDAKVIKDFRPISLIGSIYKIIAKILANRLSMVISDLINEVQTAFVPNRQILDGPFILNELISWCKHKKINAMIFKIDFEKAFDSVRWDYLDDILKSFGFGDKWRSWIAGCLNSAKDDAVFVGEWNISNIKTIVRVLKCFFMASGLKINLSKSKLSGIGVSKKEVD</sequence>
<dbReference type="SMART" id="SM00360">
    <property type="entry name" value="RRM"/>
    <property type="match status" value="1"/>
</dbReference>
<keyword evidence="4" id="KW-0695">RNA-directed DNA polymerase</keyword>
<comment type="caution">
    <text evidence="4">The sequence shown here is derived from an EMBL/GenBank/DDBJ whole genome shotgun (WGS) entry which is preliminary data.</text>
</comment>
<gene>
    <name evidence="4" type="ORF">Tco_1005892</name>
</gene>
<dbReference type="InterPro" id="IPR035979">
    <property type="entry name" value="RBD_domain_sf"/>
</dbReference>
<dbReference type="CDD" id="cd01650">
    <property type="entry name" value="RT_nLTR_like"/>
    <property type="match status" value="1"/>
</dbReference>
<dbReference type="Pfam" id="PF00076">
    <property type="entry name" value="RRM_1"/>
    <property type="match status" value="1"/>
</dbReference>
<dbReference type="Gene3D" id="3.60.10.10">
    <property type="entry name" value="Endonuclease/exonuclease/phosphatase"/>
    <property type="match status" value="1"/>
</dbReference>
<dbReference type="Proteomes" id="UP001151760">
    <property type="component" value="Unassembled WGS sequence"/>
</dbReference>
<keyword evidence="4" id="KW-0808">Transferase</keyword>
<dbReference type="SUPFAM" id="SSF54928">
    <property type="entry name" value="RNA-binding domain, RBD"/>
    <property type="match status" value="1"/>
</dbReference>
<feature type="domain" description="RRM" evidence="3">
    <location>
        <begin position="14"/>
        <end position="74"/>
    </location>
</feature>
<keyword evidence="5" id="KW-1185">Reference proteome</keyword>
<evidence type="ECO:0000256" key="2">
    <source>
        <dbReference type="SAM" id="MobiDB-lite"/>
    </source>
</evidence>
<keyword evidence="1" id="KW-0694">RNA-binding</keyword>
<feature type="compositionally biased region" description="Acidic residues" evidence="2">
    <location>
        <begin position="296"/>
        <end position="314"/>
    </location>
</feature>
<dbReference type="PANTHER" id="PTHR31635">
    <property type="entry name" value="REVERSE TRANSCRIPTASE DOMAIN-CONTAINING PROTEIN-RELATED"/>
    <property type="match status" value="1"/>
</dbReference>
<evidence type="ECO:0000259" key="3">
    <source>
        <dbReference type="PROSITE" id="PS50102"/>
    </source>
</evidence>
<dbReference type="GO" id="GO:0003964">
    <property type="term" value="F:RNA-directed DNA polymerase activity"/>
    <property type="evidence" value="ECO:0007669"/>
    <property type="project" value="UniProtKB-KW"/>
</dbReference>
<dbReference type="InterPro" id="IPR000477">
    <property type="entry name" value="RT_dom"/>
</dbReference>
<dbReference type="PROSITE" id="PS50102">
    <property type="entry name" value="RRM"/>
    <property type="match status" value="1"/>
</dbReference>
<evidence type="ECO:0000256" key="1">
    <source>
        <dbReference type="PROSITE-ProRule" id="PRU00176"/>
    </source>
</evidence>
<dbReference type="PANTHER" id="PTHR31635:SF196">
    <property type="entry name" value="REVERSE TRANSCRIPTASE DOMAIN-CONTAINING PROTEIN-RELATED"/>
    <property type="match status" value="1"/>
</dbReference>
<dbReference type="Pfam" id="PF00078">
    <property type="entry name" value="RVT_1"/>
    <property type="match status" value="1"/>
</dbReference>
<dbReference type="InterPro" id="IPR000504">
    <property type="entry name" value="RRM_dom"/>
</dbReference>